<dbReference type="CDD" id="cd07018">
    <property type="entry name" value="S49_SppA_67K_type"/>
    <property type="match status" value="1"/>
</dbReference>
<evidence type="ECO:0000256" key="1">
    <source>
        <dbReference type="ARBA" id="ARBA00004370"/>
    </source>
</evidence>
<dbReference type="GO" id="GO:0006465">
    <property type="term" value="P:signal peptide processing"/>
    <property type="evidence" value="ECO:0007669"/>
    <property type="project" value="InterPro"/>
</dbReference>
<evidence type="ECO:0000313" key="9">
    <source>
        <dbReference type="EMBL" id="PSR53813.1"/>
    </source>
</evidence>
<dbReference type="OrthoDB" id="9764363at2"/>
<dbReference type="InterPro" id="IPR029045">
    <property type="entry name" value="ClpP/crotonase-like_dom_sf"/>
</dbReference>
<proteinExistence type="inferred from homology"/>
<dbReference type="InterPro" id="IPR004635">
    <property type="entry name" value="Pept_S49_SppA"/>
</dbReference>
<evidence type="ECO:0000256" key="3">
    <source>
        <dbReference type="ARBA" id="ARBA00022670"/>
    </source>
</evidence>
<dbReference type="InterPro" id="IPR004634">
    <property type="entry name" value="Pept_S49_pIV"/>
</dbReference>
<keyword evidence="3" id="KW-0645">Protease</keyword>
<name>A0A2T2YE98_9BACT</name>
<dbReference type="GO" id="GO:0016020">
    <property type="term" value="C:membrane"/>
    <property type="evidence" value="ECO:0007669"/>
    <property type="project" value="UniProtKB-SubCell"/>
</dbReference>
<gene>
    <name evidence="9" type="primary">sppA</name>
    <name evidence="9" type="ORF">AHMF7605_09905</name>
</gene>
<evidence type="ECO:0000256" key="4">
    <source>
        <dbReference type="ARBA" id="ARBA00022801"/>
    </source>
</evidence>
<feature type="active site" description="Proton donor/acceptor" evidence="7">
    <location>
        <position position="191"/>
    </location>
</feature>
<dbReference type="EMBL" id="PYFT01000001">
    <property type="protein sequence ID" value="PSR53813.1"/>
    <property type="molecule type" value="Genomic_DNA"/>
</dbReference>
<dbReference type="SUPFAM" id="SSF52096">
    <property type="entry name" value="ClpP/crotonase"/>
    <property type="match status" value="2"/>
</dbReference>
<dbReference type="PANTHER" id="PTHR33209:SF1">
    <property type="entry name" value="PEPTIDASE S49 DOMAIN-CONTAINING PROTEIN"/>
    <property type="match status" value="1"/>
</dbReference>
<dbReference type="NCBIfam" id="TIGR00706">
    <property type="entry name" value="SppA_dom"/>
    <property type="match status" value="1"/>
</dbReference>
<dbReference type="PANTHER" id="PTHR33209">
    <property type="entry name" value="PROTEASE 4"/>
    <property type="match status" value="1"/>
</dbReference>
<keyword evidence="10" id="KW-1185">Reference proteome</keyword>
<sequence length="587" mass="65396">MAQFFKFTLATIVGLFLFFLISFLIIIGIAASTASSEEVVINKNSVLELKLDQPITERQPKDPFDDLGIPFGVGAGSYGLDEIKAAIRKAKNDEKVRGIFLNVEMVDAGMATLEEIRKELVDFKQSKKFIVAYNDICSEKAYYLVSVADKMYLNPQGAFELNGLNAETMFFKGMLEKLNIDVNIFKVGEYKSAVEPLFLDKMSEPNRLQVTSFLNSLNDYYLQNVAKSRQKTVADLKLISDSMLVHSPEDALKYGLITNVGYYDEALDYMKKRSGLKEDAKMTLVTLKKYRKVAGTSESGSSKNRIAVIYASGDIVNGEGDDESIGGTKFASEIRKARKDKAIKAIVIRVNSPGGSAMASDVIWREVMLARKEKPVIASMSDYAASGGYYIAMACDTIVAQPNTITGSIGVFGVIPNFQGFLNDKLGITLDRVKTGKFSDLPTVTRQMTNFEKRIIQREVEKIYTDFTTKAAKGRDMPLDELRKIASGRVWSGIEAKERGLVDVLGGLEEAVKIAAARAKLGTNYRLKKLPAQRSFLDEWMGDVNKEVRTRSLRAELGEMYPYFEQLQKVSRLQGIQARLPFELKVQ</sequence>
<feature type="domain" description="Peptidase S49" evidence="8">
    <location>
        <begin position="371"/>
        <end position="521"/>
    </location>
</feature>
<dbReference type="Proteomes" id="UP000240357">
    <property type="component" value="Unassembled WGS sequence"/>
</dbReference>
<reference evidence="9 10" key="1">
    <citation type="submission" date="2018-03" db="EMBL/GenBank/DDBJ databases">
        <title>Adhaeribacter sp. HMF7605 Genome sequencing and assembly.</title>
        <authorList>
            <person name="Kang H."/>
            <person name="Kang J."/>
            <person name="Cha I."/>
            <person name="Kim H."/>
            <person name="Joh K."/>
        </authorList>
    </citation>
    <scope>NUCLEOTIDE SEQUENCE [LARGE SCALE GENOMIC DNA]</scope>
    <source>
        <strain evidence="9 10">HMF7605</strain>
    </source>
</reference>
<dbReference type="Gene3D" id="3.90.226.10">
    <property type="entry name" value="2-enoyl-CoA Hydratase, Chain A, domain 1"/>
    <property type="match status" value="3"/>
</dbReference>
<organism evidence="9 10">
    <name type="scientific">Adhaeribacter arboris</name>
    <dbReference type="NCBI Taxonomy" id="2072846"/>
    <lineage>
        <taxon>Bacteria</taxon>
        <taxon>Pseudomonadati</taxon>
        <taxon>Bacteroidota</taxon>
        <taxon>Cytophagia</taxon>
        <taxon>Cytophagales</taxon>
        <taxon>Hymenobacteraceae</taxon>
        <taxon>Adhaeribacter</taxon>
    </lineage>
</organism>
<dbReference type="CDD" id="cd07023">
    <property type="entry name" value="S49_Sppa_N_C"/>
    <property type="match status" value="1"/>
</dbReference>
<evidence type="ECO:0000256" key="5">
    <source>
        <dbReference type="ARBA" id="ARBA00022825"/>
    </source>
</evidence>
<dbReference type="Gene3D" id="6.20.330.10">
    <property type="match status" value="1"/>
</dbReference>
<keyword evidence="6" id="KW-0472">Membrane</keyword>
<evidence type="ECO:0000256" key="2">
    <source>
        <dbReference type="ARBA" id="ARBA00008683"/>
    </source>
</evidence>
<evidence type="ECO:0000256" key="7">
    <source>
        <dbReference type="PIRSR" id="PIRSR001217-1"/>
    </source>
</evidence>
<feature type="active site" description="Nucleophile" evidence="7">
    <location>
        <position position="386"/>
    </location>
</feature>
<dbReference type="Pfam" id="PF01343">
    <property type="entry name" value="Peptidase_S49"/>
    <property type="match status" value="2"/>
</dbReference>
<evidence type="ECO:0000313" key="10">
    <source>
        <dbReference type="Proteomes" id="UP000240357"/>
    </source>
</evidence>
<evidence type="ECO:0000256" key="6">
    <source>
        <dbReference type="ARBA" id="ARBA00023136"/>
    </source>
</evidence>
<dbReference type="PIRSF" id="PIRSF001217">
    <property type="entry name" value="Protease_4_SppA"/>
    <property type="match status" value="1"/>
</dbReference>
<comment type="similarity">
    <text evidence="2">Belongs to the peptidase S49 family.</text>
</comment>
<dbReference type="InterPro" id="IPR047217">
    <property type="entry name" value="S49_SppA_67K_type_N"/>
</dbReference>
<comment type="subcellular location">
    <subcellularLocation>
        <location evidence="1">Membrane</location>
    </subcellularLocation>
</comment>
<dbReference type="InterPro" id="IPR002142">
    <property type="entry name" value="Peptidase_S49"/>
</dbReference>
<protein>
    <submittedName>
        <fullName evidence="9">Signal peptide peptidase SppA</fullName>
    </submittedName>
</protein>
<dbReference type="AlphaFoldDB" id="A0A2T2YE98"/>
<evidence type="ECO:0000259" key="8">
    <source>
        <dbReference type="Pfam" id="PF01343"/>
    </source>
</evidence>
<accession>A0A2T2YE98</accession>
<dbReference type="InterPro" id="IPR047272">
    <property type="entry name" value="S49_SppA_C"/>
</dbReference>
<keyword evidence="4" id="KW-0378">Hydrolase</keyword>
<dbReference type="RefSeq" id="WP_106928816.1">
    <property type="nucleotide sequence ID" value="NZ_PYFT01000001.1"/>
</dbReference>
<comment type="caution">
    <text evidence="9">The sequence shown here is derived from an EMBL/GenBank/DDBJ whole genome shotgun (WGS) entry which is preliminary data.</text>
</comment>
<dbReference type="NCBIfam" id="TIGR00705">
    <property type="entry name" value="SppA_67K"/>
    <property type="match status" value="1"/>
</dbReference>
<keyword evidence="5" id="KW-0720">Serine protease</keyword>
<dbReference type="GO" id="GO:0008236">
    <property type="term" value="F:serine-type peptidase activity"/>
    <property type="evidence" value="ECO:0007669"/>
    <property type="project" value="UniProtKB-KW"/>
</dbReference>
<feature type="domain" description="Peptidase S49" evidence="8">
    <location>
        <begin position="123"/>
        <end position="276"/>
    </location>
</feature>